<dbReference type="GO" id="GO:1990810">
    <property type="term" value="P:microtubule anchoring at mitotic spindle pole body"/>
    <property type="evidence" value="ECO:0007669"/>
    <property type="project" value="TreeGrafter"/>
</dbReference>
<dbReference type="GO" id="GO:0005815">
    <property type="term" value="C:microtubule organizing center"/>
    <property type="evidence" value="ECO:0007669"/>
    <property type="project" value="TreeGrafter"/>
</dbReference>
<dbReference type="InterPro" id="IPR052778">
    <property type="entry name" value="Centrosome-WD_assoc"/>
</dbReference>
<evidence type="ECO:0000313" key="1">
    <source>
        <dbReference type="EMBL" id="TKA78180.1"/>
    </source>
</evidence>
<dbReference type="PANTHER" id="PTHR16220">
    <property type="entry name" value="WD REPEAT PROTEIN 8-RELATED"/>
    <property type="match status" value="1"/>
</dbReference>
<dbReference type="Proteomes" id="UP000308768">
    <property type="component" value="Unassembled WGS sequence"/>
</dbReference>
<dbReference type="GO" id="GO:1990811">
    <property type="term" value="C:MWP complex"/>
    <property type="evidence" value="ECO:0007669"/>
    <property type="project" value="TreeGrafter"/>
</dbReference>
<dbReference type="STRING" id="331657.A0A4U0XLP5"/>
<dbReference type="AlphaFoldDB" id="A0A4U0XLP5"/>
<comment type="caution">
    <text evidence="1">The sequence shown here is derived from an EMBL/GenBank/DDBJ whole genome shotgun (WGS) entry which is preliminary data.</text>
</comment>
<organism evidence="1 2">
    <name type="scientific">Cryomyces minteri</name>
    <dbReference type="NCBI Taxonomy" id="331657"/>
    <lineage>
        <taxon>Eukaryota</taxon>
        <taxon>Fungi</taxon>
        <taxon>Dikarya</taxon>
        <taxon>Ascomycota</taxon>
        <taxon>Pezizomycotina</taxon>
        <taxon>Dothideomycetes</taxon>
        <taxon>Dothideomycetes incertae sedis</taxon>
        <taxon>Cryomyces</taxon>
    </lineage>
</organism>
<dbReference type="OrthoDB" id="308690at2759"/>
<reference evidence="1 2" key="1">
    <citation type="submission" date="2017-03" db="EMBL/GenBank/DDBJ databases">
        <title>Genomes of endolithic fungi from Antarctica.</title>
        <authorList>
            <person name="Coleine C."/>
            <person name="Masonjones S."/>
            <person name="Stajich J.E."/>
        </authorList>
    </citation>
    <scope>NUCLEOTIDE SEQUENCE [LARGE SCALE GENOMIC DNA]</scope>
    <source>
        <strain evidence="1 2">CCFEE 5187</strain>
    </source>
</reference>
<dbReference type="SUPFAM" id="SSF50978">
    <property type="entry name" value="WD40 repeat-like"/>
    <property type="match status" value="1"/>
</dbReference>
<gene>
    <name evidence="1" type="ORF">B0A49_01306</name>
</gene>
<dbReference type="Gene3D" id="2.130.10.10">
    <property type="entry name" value="YVTN repeat-like/Quinoprotein amine dehydrogenase"/>
    <property type="match status" value="2"/>
</dbReference>
<keyword evidence="2" id="KW-1185">Reference proteome</keyword>
<accession>A0A4U0XLP5</accession>
<dbReference type="InterPro" id="IPR036322">
    <property type="entry name" value="WD40_repeat_dom_sf"/>
</dbReference>
<protein>
    <submittedName>
        <fullName evidence="1">Uncharacterized protein</fullName>
    </submittedName>
</protein>
<dbReference type="EMBL" id="NAJN01000153">
    <property type="protein sequence ID" value="TKA78180.1"/>
    <property type="molecule type" value="Genomic_DNA"/>
</dbReference>
<dbReference type="InterPro" id="IPR015943">
    <property type="entry name" value="WD40/YVTN_repeat-like_dom_sf"/>
</dbReference>
<name>A0A4U0XLP5_9PEZI</name>
<evidence type="ECO:0000313" key="2">
    <source>
        <dbReference type="Proteomes" id="UP000308768"/>
    </source>
</evidence>
<sequence length="538" mass="59149">METSHVCTSLCHAAPSPNGVYVASLTASRFLVRETATHDIFRSWPLPSAHNTRNTLIRWSADSARVVLADSDNTRVYDLQDVGWLAHINNGSGGMGKIVSTEFGGTRNEVLLFSEFGARVTVWNVDSGRSVEIRDPKFTKQGRGWDYRPVSSCGSSGNSVFALLSRVGAQDVVTLHAPATYQVLETTVLPTVDAQGLKWSPDGKWFAVWEAASAGYSISVYTADGHVYRTYSGQDVEADVQGLGIKNVEWSLRGDFLAVGGCDYRVTLLSTRTFSPAVFLDHTRTVQLPNTPVYTELVSGTSRSYQLASQPISPPTASIAAPFSIAAPSPSLAVGISLVAFNKSGTLIATRNDTMPTTVWFWDLSTLSPHSILIQHSPVKSLLWHPTRVDLLLIQCVGDETILYLYNVASQVEANPPTLLNVPLPHSSSDGKLEAKWLSTSAESRPVLLVGNVRNWLLTYPDGKEPILSFDRSHNWDDADQQEICDESEDSLFNILTGRTPLPVIDRNDRDVKSREEFDDSSERLDDTFREKKRVGVM</sequence>
<proteinExistence type="predicted"/>
<dbReference type="PANTHER" id="PTHR16220:SF0">
    <property type="entry name" value="WD REPEAT-CONTAINING PROTEIN WRAP73"/>
    <property type="match status" value="1"/>
</dbReference>